<comment type="function">
    <text evidence="6">This enzyme catalyzes the hydrolysis of the N-terminal peptide bond of an N-acetylated peptide to generate an N-acetylated amino acid and a peptide with a free N-terminus. It preferentially cleaves off Ac-Ala, Ac-Met and Ac-Ser. Also, involved in the degradation of oxidized and glycated proteins.</text>
</comment>
<feature type="domain" description="Peptidase S9 prolyl oligopeptidase catalytic" evidence="8">
    <location>
        <begin position="462"/>
        <end position="668"/>
    </location>
</feature>
<accession>A0ABU7K4M7</accession>
<dbReference type="InterPro" id="IPR029058">
    <property type="entry name" value="AB_hydrolase_fold"/>
</dbReference>
<evidence type="ECO:0000256" key="5">
    <source>
        <dbReference type="ARBA" id="ARBA00032596"/>
    </source>
</evidence>
<dbReference type="SUPFAM" id="SSF53474">
    <property type="entry name" value="alpha/beta-Hydrolases"/>
    <property type="match status" value="1"/>
</dbReference>
<evidence type="ECO:0000256" key="6">
    <source>
        <dbReference type="ARBA" id="ARBA00045885"/>
    </source>
</evidence>
<reference evidence="9 10" key="1">
    <citation type="submission" date="2023-08" db="EMBL/GenBank/DDBJ databases">
        <authorList>
            <person name="Girao M."/>
            <person name="Carvalho M.F."/>
        </authorList>
    </citation>
    <scope>NUCLEOTIDE SEQUENCE [LARGE SCALE GENOMIC DNA]</scope>
    <source>
        <strain evidence="9 10">CT-R113</strain>
    </source>
</reference>
<dbReference type="EMBL" id="JAUZMY010000006">
    <property type="protein sequence ID" value="MEE2037187.1"/>
    <property type="molecule type" value="Genomic_DNA"/>
</dbReference>
<dbReference type="PROSITE" id="PS00708">
    <property type="entry name" value="PRO_ENDOPEP_SER"/>
    <property type="match status" value="1"/>
</dbReference>
<evidence type="ECO:0000259" key="8">
    <source>
        <dbReference type="Pfam" id="PF00326"/>
    </source>
</evidence>
<dbReference type="InterPro" id="IPR011042">
    <property type="entry name" value="6-blade_b-propeller_TolB-like"/>
</dbReference>
<comment type="caution">
    <text evidence="9">The sequence shown here is derived from an EMBL/GenBank/DDBJ whole genome shotgun (WGS) entry which is preliminary data.</text>
</comment>
<dbReference type="SUPFAM" id="SSF82171">
    <property type="entry name" value="DPP6 N-terminal domain-like"/>
    <property type="match status" value="1"/>
</dbReference>
<keyword evidence="10" id="KW-1185">Reference proteome</keyword>
<name>A0ABU7K4M7_9ACTN</name>
<protein>
    <recommendedName>
        <fullName evidence="5">Acyl-peptide hydrolase</fullName>
    </recommendedName>
    <alternativeName>
        <fullName evidence="4">Acylaminoacyl-peptidase</fullName>
    </alternativeName>
</protein>
<keyword evidence="3" id="KW-0007">Acetylation</keyword>
<proteinExistence type="predicted"/>
<evidence type="ECO:0000256" key="3">
    <source>
        <dbReference type="ARBA" id="ARBA00022990"/>
    </source>
</evidence>
<dbReference type="Gene3D" id="2.120.10.30">
    <property type="entry name" value="TolB, C-terminal domain"/>
    <property type="match status" value="1"/>
</dbReference>
<dbReference type="InterPro" id="IPR001375">
    <property type="entry name" value="Peptidase_S9_cat"/>
</dbReference>
<dbReference type="GO" id="GO:0016787">
    <property type="term" value="F:hydrolase activity"/>
    <property type="evidence" value="ECO:0007669"/>
    <property type="project" value="UniProtKB-KW"/>
</dbReference>
<evidence type="ECO:0000313" key="10">
    <source>
        <dbReference type="Proteomes" id="UP001356095"/>
    </source>
</evidence>
<dbReference type="Gene3D" id="2.130.10.10">
    <property type="entry name" value="YVTN repeat-like/Quinoprotein amine dehydrogenase"/>
    <property type="match status" value="1"/>
</dbReference>
<dbReference type="RefSeq" id="WP_330090989.1">
    <property type="nucleotide sequence ID" value="NZ_JAUZMY010000006.1"/>
</dbReference>
<dbReference type="Gene3D" id="3.40.50.1820">
    <property type="entry name" value="alpha/beta hydrolase"/>
    <property type="match status" value="1"/>
</dbReference>
<dbReference type="PANTHER" id="PTHR42776:SF13">
    <property type="entry name" value="DIPEPTIDYL-PEPTIDASE 5"/>
    <property type="match status" value="1"/>
</dbReference>
<keyword evidence="2 9" id="KW-0378">Hydrolase</keyword>
<dbReference type="Pfam" id="PF00326">
    <property type="entry name" value="Peptidase_S9"/>
    <property type="match status" value="1"/>
</dbReference>
<sequence length="678" mass="74419">MVRSWYELPEYVRLRRVNGLRLSPDGTRLVAPVSGLAPDDKSFRSALWEIDVNPESEGGHAPRRLTRSAAGESGVGFLPDGSMLFTTGRPDPEAKAEDKAKAALWLLPADGGEARQVASRPGGVGPFTVARDSGLVAFTSDVLPRSEDDEEEKEARKARAEAGVTAILHEDLPVRAWDSDIGPDHPRYFVAAPPADDDARLGDPRDLTPDAGMALLGAGGSLSPDGTTLYTEWRVPVGKGAHRTDVVAVDTATGERRTLATDPAYDFGRPQVSPDGGHLLLVRSHEGEYDGGPRDETVWLVDLATGEGRDLLPEHELWPRELAWAADSDAVFIAADENGRRPLFRIDTATGAVTRLTGDHGAYSGLNPSPDGRYVYALRDAWDAPPAPVRLASDTGDGQPVYLRTPGSELTMPGTLTEVETTADDGTRIRSWLVLPEEASAESPAPLMLWVHGGPYMSFNGWSWRWNPWLLAARGYAVLLPDPALSTGYGQEMVGRAWGKWGPRTYADVMSATDAVEARDDIDAEHTAMMGGSFGGYMANWIAGHTDRFKAIISHASLWGLDGFNGTTDYPPVWEQEFGTPLDRPERYILNSPHLHAAEIRTPMLVIHGDKDYRVPISEGLRLWRDLLLHEVDAKFLYFPDENHWILTPGNAQIWYETIYAFLDHHVHGKEWVKPELL</sequence>
<evidence type="ECO:0000256" key="2">
    <source>
        <dbReference type="ARBA" id="ARBA00022801"/>
    </source>
</evidence>
<dbReference type="InterPro" id="IPR020867">
    <property type="entry name" value="THF_DH/CycHdrlase_CS"/>
</dbReference>
<dbReference type="Proteomes" id="UP001356095">
    <property type="component" value="Unassembled WGS sequence"/>
</dbReference>
<dbReference type="InterPro" id="IPR015943">
    <property type="entry name" value="WD40/YVTN_repeat-like_dom_sf"/>
</dbReference>
<evidence type="ECO:0000256" key="7">
    <source>
        <dbReference type="SAM" id="MobiDB-lite"/>
    </source>
</evidence>
<dbReference type="PANTHER" id="PTHR42776">
    <property type="entry name" value="SERINE PEPTIDASE S9 FAMILY MEMBER"/>
    <property type="match status" value="1"/>
</dbReference>
<evidence type="ECO:0000256" key="4">
    <source>
        <dbReference type="ARBA" id="ARBA00032284"/>
    </source>
</evidence>
<organism evidence="9 10">
    <name type="scientific">Nocardiopsis codii</name>
    <dbReference type="NCBI Taxonomy" id="3065942"/>
    <lineage>
        <taxon>Bacteria</taxon>
        <taxon>Bacillati</taxon>
        <taxon>Actinomycetota</taxon>
        <taxon>Actinomycetes</taxon>
        <taxon>Streptosporangiales</taxon>
        <taxon>Nocardiopsidaceae</taxon>
        <taxon>Nocardiopsis</taxon>
    </lineage>
</organism>
<dbReference type="PROSITE" id="PS00767">
    <property type="entry name" value="THF_DHG_CYH_2"/>
    <property type="match status" value="1"/>
</dbReference>
<feature type="region of interest" description="Disordered" evidence="7">
    <location>
        <begin position="54"/>
        <end position="74"/>
    </location>
</feature>
<evidence type="ECO:0000256" key="1">
    <source>
        <dbReference type="ARBA" id="ARBA00022729"/>
    </source>
</evidence>
<keyword evidence="1" id="KW-0732">Signal</keyword>
<dbReference type="InterPro" id="IPR002471">
    <property type="entry name" value="Pept_S9_AS"/>
</dbReference>
<gene>
    <name evidence="9" type="ORF">Q8791_08145</name>
</gene>
<evidence type="ECO:0000313" key="9">
    <source>
        <dbReference type="EMBL" id="MEE2037187.1"/>
    </source>
</evidence>